<dbReference type="InterPro" id="IPR043129">
    <property type="entry name" value="ATPase_NBD"/>
</dbReference>
<evidence type="ECO:0000313" key="5">
    <source>
        <dbReference type="Proteomes" id="UP000782880"/>
    </source>
</evidence>
<evidence type="ECO:0000256" key="3">
    <source>
        <dbReference type="ARBA" id="ARBA00022629"/>
    </source>
</evidence>
<dbReference type="Proteomes" id="UP000782880">
    <property type="component" value="Unassembled WGS sequence"/>
</dbReference>
<evidence type="ECO:0000256" key="2">
    <source>
        <dbReference type="ARBA" id="ARBA00006479"/>
    </source>
</evidence>
<evidence type="ECO:0000256" key="1">
    <source>
        <dbReference type="ARBA" id="ARBA00002486"/>
    </source>
</evidence>
<comment type="caution">
    <text evidence="4">The sequence shown here is derived from an EMBL/GenBank/DDBJ whole genome shotgun (WGS) entry which is preliminary data.</text>
</comment>
<dbReference type="PANTHER" id="PTHR18964:SF149">
    <property type="entry name" value="BIFUNCTIONAL UDP-N-ACETYLGLUCOSAMINE 2-EPIMERASE_N-ACETYLMANNOSAMINE KINASE"/>
    <property type="match status" value="1"/>
</dbReference>
<reference evidence="4" key="2">
    <citation type="submission" date="2021-09" db="EMBL/GenBank/DDBJ databases">
        <authorList>
            <person name="Gilroy R."/>
        </authorList>
    </citation>
    <scope>NUCLEOTIDE SEQUENCE</scope>
    <source>
        <strain evidence="4">ChiBcec21-2208</strain>
    </source>
</reference>
<dbReference type="InterPro" id="IPR000600">
    <property type="entry name" value="ROK"/>
</dbReference>
<keyword evidence="3" id="KW-0119">Carbohydrate metabolism</keyword>
<dbReference type="Pfam" id="PF00480">
    <property type="entry name" value="ROK"/>
    <property type="match status" value="1"/>
</dbReference>
<protein>
    <submittedName>
        <fullName evidence="4">ROK family transcriptional regulator</fullName>
    </submittedName>
</protein>
<dbReference type="InterPro" id="IPR036388">
    <property type="entry name" value="WH-like_DNA-bd_sf"/>
</dbReference>
<dbReference type="EMBL" id="DYVE01000325">
    <property type="protein sequence ID" value="HJG29495.1"/>
    <property type="molecule type" value="Genomic_DNA"/>
</dbReference>
<comment type="function">
    <text evidence="1">Transcriptional repressor of xylose-utilizing enzymes.</text>
</comment>
<organism evidence="4 5">
    <name type="scientific">Subdoligranulum variabile</name>
    <dbReference type="NCBI Taxonomy" id="214851"/>
    <lineage>
        <taxon>Bacteria</taxon>
        <taxon>Bacillati</taxon>
        <taxon>Bacillota</taxon>
        <taxon>Clostridia</taxon>
        <taxon>Eubacteriales</taxon>
        <taxon>Oscillospiraceae</taxon>
        <taxon>Subdoligranulum</taxon>
    </lineage>
</organism>
<name>A0A921ILH7_9FIRM</name>
<gene>
    <name evidence="4" type="ORF">K8V20_12725</name>
</gene>
<reference evidence="4" key="1">
    <citation type="journal article" date="2021" name="PeerJ">
        <title>Extensive microbial diversity within the chicken gut microbiome revealed by metagenomics and culture.</title>
        <authorList>
            <person name="Gilroy R."/>
            <person name="Ravi A."/>
            <person name="Getino M."/>
            <person name="Pursley I."/>
            <person name="Horton D.L."/>
            <person name="Alikhan N.F."/>
            <person name="Baker D."/>
            <person name="Gharbi K."/>
            <person name="Hall N."/>
            <person name="Watson M."/>
            <person name="Adriaenssens E.M."/>
            <person name="Foster-Nyarko E."/>
            <person name="Jarju S."/>
            <person name="Secka A."/>
            <person name="Antonio M."/>
            <person name="Oren A."/>
            <person name="Chaudhuri R.R."/>
            <person name="La Ragione R."/>
            <person name="Hildebrand F."/>
            <person name="Pallen M.J."/>
        </authorList>
    </citation>
    <scope>NUCLEOTIDE SEQUENCE</scope>
    <source>
        <strain evidence="4">ChiBcec21-2208</strain>
    </source>
</reference>
<dbReference type="PANTHER" id="PTHR18964">
    <property type="entry name" value="ROK (REPRESSOR, ORF, KINASE) FAMILY"/>
    <property type="match status" value="1"/>
</dbReference>
<evidence type="ECO:0000313" key="4">
    <source>
        <dbReference type="EMBL" id="HJG29495.1"/>
    </source>
</evidence>
<dbReference type="Gene3D" id="3.30.420.40">
    <property type="match status" value="2"/>
</dbReference>
<dbReference type="AlphaFoldDB" id="A0A921ILH7"/>
<keyword evidence="3" id="KW-0859">Xylose metabolism</keyword>
<dbReference type="PROSITE" id="PS01125">
    <property type="entry name" value="ROK"/>
    <property type="match status" value="1"/>
</dbReference>
<dbReference type="InterPro" id="IPR036390">
    <property type="entry name" value="WH_DNA-bd_sf"/>
</dbReference>
<accession>A0A921ILH7</accession>
<dbReference type="SUPFAM" id="SSF53067">
    <property type="entry name" value="Actin-like ATPase domain"/>
    <property type="match status" value="2"/>
</dbReference>
<sequence length="377" mass="41928">MSSRRPLSTVELRKENRNRVYRYLIAQWEPVTKQDLAFRLSMSLPTLTQNLNELTDMGLLDRSVTTDSTGGRRPRLIIPLPNARFALGIELTASDLHMVAINLRQETLACQKVVIPFSNTAAYGNHLCQLIEQFLDEHQLDREKLLGVAMTLPGIIGPDQTTIEYAPTIGVHSSTPCQFTHAIRYPVLLDNDATCGGFGVWWNRTDQPSMAYLSLSRGVGGAMLVDGKLYDGVNHRAAEFGHICLNPNGLLCKCGRKGCLEAYCSTARLSDDLDISLDEFFQRLEEGNGEYKALWDTYLENLANAVTIIHTILDCPVVIGGLLSQYLPPYRDQLENLIRGLVSQSEEASFITFSPSSSHSVCIGAATRLLYNFVKQL</sequence>
<proteinExistence type="inferred from homology"/>
<dbReference type="GO" id="GO:0042732">
    <property type="term" value="P:D-xylose metabolic process"/>
    <property type="evidence" value="ECO:0007669"/>
    <property type="project" value="UniProtKB-KW"/>
</dbReference>
<dbReference type="InterPro" id="IPR049874">
    <property type="entry name" value="ROK_cs"/>
</dbReference>
<dbReference type="Gene3D" id="1.10.10.10">
    <property type="entry name" value="Winged helix-like DNA-binding domain superfamily/Winged helix DNA-binding domain"/>
    <property type="match status" value="1"/>
</dbReference>
<dbReference type="SUPFAM" id="SSF46785">
    <property type="entry name" value="Winged helix' DNA-binding domain"/>
    <property type="match status" value="1"/>
</dbReference>
<comment type="similarity">
    <text evidence="2">Belongs to the ROK (NagC/XylR) family.</text>
</comment>